<dbReference type="Proteomes" id="UP000009168">
    <property type="component" value="Unassembled WGS sequence"/>
</dbReference>
<name>W7XFN6_TETTS</name>
<gene>
    <name evidence="1" type="ORF">TTHERM_000145409</name>
</gene>
<accession>W7XFN6</accession>
<dbReference type="GeneID" id="24437504"/>
<protein>
    <submittedName>
        <fullName evidence="1">Uncharacterized protein</fullName>
    </submittedName>
</protein>
<organism evidence="1 2">
    <name type="scientific">Tetrahymena thermophila (strain SB210)</name>
    <dbReference type="NCBI Taxonomy" id="312017"/>
    <lineage>
        <taxon>Eukaryota</taxon>
        <taxon>Sar</taxon>
        <taxon>Alveolata</taxon>
        <taxon>Ciliophora</taxon>
        <taxon>Intramacronucleata</taxon>
        <taxon>Oligohymenophorea</taxon>
        <taxon>Hymenostomatida</taxon>
        <taxon>Tetrahymenina</taxon>
        <taxon>Tetrahymenidae</taxon>
        <taxon>Tetrahymena</taxon>
    </lineage>
</organism>
<reference evidence="2" key="1">
    <citation type="journal article" date="2006" name="PLoS Biol.">
        <title>Macronuclear genome sequence of the ciliate Tetrahymena thermophila, a model eukaryote.</title>
        <authorList>
            <person name="Eisen J.A."/>
            <person name="Coyne R.S."/>
            <person name="Wu M."/>
            <person name="Wu D."/>
            <person name="Thiagarajan M."/>
            <person name="Wortman J.R."/>
            <person name="Badger J.H."/>
            <person name="Ren Q."/>
            <person name="Amedeo P."/>
            <person name="Jones K.M."/>
            <person name="Tallon L.J."/>
            <person name="Delcher A.L."/>
            <person name="Salzberg S.L."/>
            <person name="Silva J.C."/>
            <person name="Haas B.J."/>
            <person name="Majoros W.H."/>
            <person name="Farzad M."/>
            <person name="Carlton J.M."/>
            <person name="Smith R.K. Jr."/>
            <person name="Garg J."/>
            <person name="Pearlman R.E."/>
            <person name="Karrer K.M."/>
            <person name="Sun L."/>
            <person name="Manning G."/>
            <person name="Elde N.C."/>
            <person name="Turkewitz A.P."/>
            <person name="Asai D.J."/>
            <person name="Wilkes D.E."/>
            <person name="Wang Y."/>
            <person name="Cai H."/>
            <person name="Collins K."/>
            <person name="Stewart B.A."/>
            <person name="Lee S.R."/>
            <person name="Wilamowska K."/>
            <person name="Weinberg Z."/>
            <person name="Ruzzo W.L."/>
            <person name="Wloga D."/>
            <person name="Gaertig J."/>
            <person name="Frankel J."/>
            <person name="Tsao C.-C."/>
            <person name="Gorovsky M.A."/>
            <person name="Keeling P.J."/>
            <person name="Waller R.F."/>
            <person name="Patron N.J."/>
            <person name="Cherry J.M."/>
            <person name="Stover N.A."/>
            <person name="Krieger C.J."/>
            <person name="del Toro C."/>
            <person name="Ryder H.F."/>
            <person name="Williamson S.C."/>
            <person name="Barbeau R.A."/>
            <person name="Hamilton E.P."/>
            <person name="Orias E."/>
        </authorList>
    </citation>
    <scope>NUCLEOTIDE SEQUENCE [LARGE SCALE GENOMIC DNA]</scope>
    <source>
        <strain evidence="2">SB210</strain>
    </source>
</reference>
<sequence length="198" mass="23893">MWIFFKILIYVQNLWQQCIKSYIQKFSSFHLKLTIAKIKKIKRFQQIKGIEKIKIFTSLNSQLILYKIQNQYMKLFFYIHKIKNQQMNSSNNLVLKFITKLNLVCISELNLKEEEINGFLRFNYSSYYVQYLFQKHFKIQQNNQGLIMNQILIEIIQQYIIIQNCKAFLHPSYKAQMTLIRLSTISIQFLVYLLSCLS</sequence>
<dbReference type="InParanoid" id="W7XFN6"/>
<dbReference type="EMBL" id="GG662793">
    <property type="protein sequence ID" value="EWS75663.1"/>
    <property type="molecule type" value="Genomic_DNA"/>
</dbReference>
<keyword evidence="2" id="KW-1185">Reference proteome</keyword>
<evidence type="ECO:0000313" key="1">
    <source>
        <dbReference type="EMBL" id="EWS75663.1"/>
    </source>
</evidence>
<evidence type="ECO:0000313" key="2">
    <source>
        <dbReference type="Proteomes" id="UP000009168"/>
    </source>
</evidence>
<dbReference type="RefSeq" id="XP_012651809.1">
    <property type="nucleotide sequence ID" value="XM_012796355.1"/>
</dbReference>
<dbReference type="KEGG" id="tet:TTHERM_000145409"/>
<dbReference type="AlphaFoldDB" id="W7XFN6"/>
<proteinExistence type="predicted"/>